<feature type="domain" description="IraD/Gp25-like" evidence="1">
    <location>
        <begin position="13"/>
        <end position="92"/>
    </location>
</feature>
<dbReference type="Pfam" id="PF04965">
    <property type="entry name" value="GPW_gp25"/>
    <property type="match status" value="1"/>
</dbReference>
<dbReference type="Proteomes" id="UP000616499">
    <property type="component" value="Unassembled WGS sequence"/>
</dbReference>
<protein>
    <submittedName>
        <fullName evidence="2">Bacteriophage baseplate assembly protein W</fullName>
    </submittedName>
</protein>
<gene>
    <name evidence="2" type="ORF">GCM10009425_46110</name>
</gene>
<organism evidence="2 3">
    <name type="scientific">Pseudomonas asuensis</name>
    <dbReference type="NCBI Taxonomy" id="1825787"/>
    <lineage>
        <taxon>Bacteria</taxon>
        <taxon>Pseudomonadati</taxon>
        <taxon>Pseudomonadota</taxon>
        <taxon>Gammaproteobacteria</taxon>
        <taxon>Pseudomonadales</taxon>
        <taxon>Pseudomonadaceae</taxon>
        <taxon>Pseudomonas</taxon>
    </lineage>
</organism>
<dbReference type="InterPro" id="IPR007048">
    <property type="entry name" value="IraD/Gp25-like"/>
</dbReference>
<sequence length="113" mass="12141">MNRSTGLALTDIEHLQQSVGDILTTPVGSRLMRRSYGCDLFELIDKPLNDATALEAKAVAVMALMRWEPRLRLTRIGLSLGSRPGQAAVDLEGYSTVSDAAVSLRVPLAFGGV</sequence>
<reference evidence="3" key="1">
    <citation type="journal article" date="2019" name="Int. J. Syst. Evol. Microbiol.">
        <title>The Global Catalogue of Microorganisms (GCM) 10K type strain sequencing project: providing services to taxonomists for standard genome sequencing and annotation.</title>
        <authorList>
            <consortium name="The Broad Institute Genomics Platform"/>
            <consortium name="The Broad Institute Genome Sequencing Center for Infectious Disease"/>
            <person name="Wu L."/>
            <person name="Ma J."/>
        </authorList>
    </citation>
    <scope>NUCLEOTIDE SEQUENCE [LARGE SCALE GENOMIC DNA]</scope>
    <source>
        <strain evidence="3">JCM 13501</strain>
    </source>
</reference>
<evidence type="ECO:0000259" key="1">
    <source>
        <dbReference type="Pfam" id="PF04965"/>
    </source>
</evidence>
<comment type="caution">
    <text evidence="2">The sequence shown here is derived from an EMBL/GenBank/DDBJ whole genome shotgun (WGS) entry which is preliminary data.</text>
</comment>
<keyword evidence="3" id="KW-1185">Reference proteome</keyword>
<name>A0ABQ2H2V8_9PSED</name>
<dbReference type="Gene3D" id="3.10.450.40">
    <property type="match status" value="1"/>
</dbReference>
<proteinExistence type="predicted"/>
<evidence type="ECO:0000313" key="3">
    <source>
        <dbReference type="Proteomes" id="UP000616499"/>
    </source>
</evidence>
<dbReference type="EMBL" id="BMNW01000018">
    <property type="protein sequence ID" value="GGM30290.1"/>
    <property type="molecule type" value="Genomic_DNA"/>
</dbReference>
<accession>A0ABQ2H2V8</accession>
<dbReference type="RefSeq" id="WP_188868493.1">
    <property type="nucleotide sequence ID" value="NZ_BMNW01000018.1"/>
</dbReference>
<evidence type="ECO:0000313" key="2">
    <source>
        <dbReference type="EMBL" id="GGM30290.1"/>
    </source>
</evidence>
<dbReference type="SUPFAM" id="SSF160719">
    <property type="entry name" value="gpW/gp25-like"/>
    <property type="match status" value="1"/>
</dbReference>